<feature type="region of interest" description="Disordered" evidence="1">
    <location>
        <begin position="60"/>
        <end position="133"/>
    </location>
</feature>
<organism evidence="2">
    <name type="scientific">Rhodosorus marinus</name>
    <dbReference type="NCBI Taxonomy" id="101924"/>
    <lineage>
        <taxon>Eukaryota</taxon>
        <taxon>Rhodophyta</taxon>
        <taxon>Stylonematophyceae</taxon>
        <taxon>Stylonematales</taxon>
        <taxon>Stylonemataceae</taxon>
        <taxon>Rhodosorus</taxon>
    </lineage>
</organism>
<feature type="compositionally biased region" description="Polar residues" evidence="1">
    <location>
        <begin position="72"/>
        <end position="82"/>
    </location>
</feature>
<dbReference type="AlphaFoldDB" id="A0A7S3E6Z5"/>
<dbReference type="EMBL" id="HBHW01003451">
    <property type="protein sequence ID" value="CAE0034507.1"/>
    <property type="molecule type" value="Transcribed_RNA"/>
</dbReference>
<accession>A0A7S3E6Z5</accession>
<proteinExistence type="predicted"/>
<reference evidence="2" key="1">
    <citation type="submission" date="2021-01" db="EMBL/GenBank/DDBJ databases">
        <authorList>
            <person name="Corre E."/>
            <person name="Pelletier E."/>
            <person name="Niang G."/>
            <person name="Scheremetjew M."/>
            <person name="Finn R."/>
            <person name="Kale V."/>
            <person name="Holt S."/>
            <person name="Cochrane G."/>
            <person name="Meng A."/>
            <person name="Brown T."/>
            <person name="Cohen L."/>
        </authorList>
    </citation>
    <scope>NUCLEOTIDE SEQUENCE</scope>
    <source>
        <strain evidence="2">CCMP 769</strain>
    </source>
</reference>
<evidence type="ECO:0000313" key="3">
    <source>
        <dbReference type="EMBL" id="CAE0034508.1"/>
    </source>
</evidence>
<protein>
    <submittedName>
        <fullName evidence="2">Uncharacterized protein</fullName>
    </submittedName>
</protein>
<dbReference type="EMBL" id="HBHW01003454">
    <property type="protein sequence ID" value="CAE0034508.1"/>
    <property type="molecule type" value="Transcribed_RNA"/>
</dbReference>
<name>A0A7S3E6Z5_9RHOD</name>
<feature type="compositionally biased region" description="Basic and acidic residues" evidence="1">
    <location>
        <begin position="104"/>
        <end position="115"/>
    </location>
</feature>
<sequence length="133" mass="15298">MTGLSLVPKRSTIVRRCDWFLRGERSFMDKFRVGPGDFIFHALPAKIMDDHGKFKALPDHLSSAKEGRSSTRRASTNTNKDQGNNREEKPSSGYKADIKPLPSKRPEFYRPREDQQENPLVPLLSVERSMRPR</sequence>
<gene>
    <name evidence="2" type="ORF">RMAR00112_LOCUS2453</name>
    <name evidence="3" type="ORF">RMAR00112_LOCUS2454</name>
</gene>
<evidence type="ECO:0000256" key="1">
    <source>
        <dbReference type="SAM" id="MobiDB-lite"/>
    </source>
</evidence>
<feature type="compositionally biased region" description="Basic and acidic residues" evidence="1">
    <location>
        <begin position="60"/>
        <end position="69"/>
    </location>
</feature>
<evidence type="ECO:0000313" key="2">
    <source>
        <dbReference type="EMBL" id="CAE0034507.1"/>
    </source>
</evidence>